<name>L1KT39_9ACTN</name>
<dbReference type="EMBL" id="AEJC01000401">
    <property type="protein sequence ID" value="EKX63971.1"/>
    <property type="molecule type" value="Genomic_DNA"/>
</dbReference>
<feature type="region of interest" description="Disordered" evidence="1">
    <location>
        <begin position="1"/>
        <end position="57"/>
    </location>
</feature>
<feature type="compositionally biased region" description="Basic and acidic residues" evidence="1">
    <location>
        <begin position="41"/>
        <end position="54"/>
    </location>
</feature>
<protein>
    <submittedName>
        <fullName evidence="2">Uncharacterized protein</fullName>
    </submittedName>
</protein>
<feature type="compositionally biased region" description="Basic residues" evidence="1">
    <location>
        <begin position="172"/>
        <end position="185"/>
    </location>
</feature>
<dbReference type="Proteomes" id="UP000010411">
    <property type="component" value="Unassembled WGS sequence"/>
</dbReference>
<comment type="caution">
    <text evidence="2">The sequence shown here is derived from an EMBL/GenBank/DDBJ whole genome shotgun (WGS) entry which is preliminary data.</text>
</comment>
<accession>L1KT39</accession>
<evidence type="ECO:0000313" key="2">
    <source>
        <dbReference type="EMBL" id="EKX63971.1"/>
    </source>
</evidence>
<feature type="compositionally biased region" description="Basic and acidic residues" evidence="1">
    <location>
        <begin position="141"/>
        <end position="151"/>
    </location>
</feature>
<organism evidence="2 3">
    <name type="scientific">Streptomyces ipomoeae 91-03</name>
    <dbReference type="NCBI Taxonomy" id="698759"/>
    <lineage>
        <taxon>Bacteria</taxon>
        <taxon>Bacillati</taxon>
        <taxon>Actinomycetota</taxon>
        <taxon>Actinomycetes</taxon>
        <taxon>Kitasatosporales</taxon>
        <taxon>Streptomycetaceae</taxon>
        <taxon>Streptomyces</taxon>
    </lineage>
</organism>
<proteinExistence type="predicted"/>
<reference evidence="2 3" key="1">
    <citation type="submission" date="2012-11" db="EMBL/GenBank/DDBJ databases">
        <authorList>
            <person name="Huguet-Tapia J.C."/>
            <person name="Durkin A.S."/>
            <person name="Pettis G.S."/>
            <person name="Badger J.H."/>
        </authorList>
    </citation>
    <scope>NUCLEOTIDE SEQUENCE [LARGE SCALE GENOMIC DNA]</scope>
    <source>
        <strain evidence="2 3">91-03</strain>
    </source>
</reference>
<evidence type="ECO:0000256" key="1">
    <source>
        <dbReference type="SAM" id="MobiDB-lite"/>
    </source>
</evidence>
<dbReference type="AlphaFoldDB" id="L1KT39"/>
<sequence>GQMQGREQVVAPVQRHPAGERHRGQPQTVQHGTEEPGVVVDVRRERTRTDDQPVDRLPWSAGRVECGVPTGDRQLDRCALGAEEAAPAPCPGCHGDGVPRRAGFQILDGGVRFLDLAQDVPGRGEEDRRSVHPSCLLFRSDCRSGEGDRGPGPRSAGVLMAEGHGPEGGRRGSARGRAVRPRGPR</sequence>
<gene>
    <name evidence="2" type="ORF">STRIP9103_08599</name>
</gene>
<feature type="non-terminal residue" evidence="2">
    <location>
        <position position="1"/>
    </location>
</feature>
<keyword evidence="3" id="KW-1185">Reference proteome</keyword>
<evidence type="ECO:0000313" key="3">
    <source>
        <dbReference type="Proteomes" id="UP000010411"/>
    </source>
</evidence>
<feature type="region of interest" description="Disordered" evidence="1">
    <location>
        <begin position="141"/>
        <end position="185"/>
    </location>
</feature>